<dbReference type="AlphaFoldDB" id="A0A1Q5PKF1"/>
<dbReference type="Pfam" id="PF17802">
    <property type="entry name" value="SpaA"/>
    <property type="match status" value="2"/>
</dbReference>
<name>A0A1Q5PKF1_9ACTO</name>
<feature type="domain" description="SpaA-like prealbumin fold" evidence="3">
    <location>
        <begin position="546"/>
        <end position="613"/>
    </location>
</feature>
<evidence type="ECO:0008006" key="7">
    <source>
        <dbReference type="Google" id="ProtNLM"/>
    </source>
</evidence>
<accession>A0A1Q5PKF1</accession>
<keyword evidence="2" id="KW-0812">Transmembrane</keyword>
<evidence type="ECO:0000313" key="6">
    <source>
        <dbReference type="Proteomes" id="UP000186465"/>
    </source>
</evidence>
<dbReference type="EMBL" id="MPDM01000008">
    <property type="protein sequence ID" value="OKL46694.1"/>
    <property type="molecule type" value="Genomic_DNA"/>
</dbReference>
<evidence type="ECO:0000259" key="4">
    <source>
        <dbReference type="Pfam" id="PF20674"/>
    </source>
</evidence>
<gene>
    <name evidence="5" type="ORF">BM477_06995</name>
</gene>
<feature type="transmembrane region" description="Helical" evidence="2">
    <location>
        <begin position="758"/>
        <end position="780"/>
    </location>
</feature>
<dbReference type="Pfam" id="PF20674">
    <property type="entry name" value="SpaA_3"/>
    <property type="match status" value="1"/>
</dbReference>
<keyword evidence="2" id="KW-0472">Membrane</keyword>
<feature type="domain" description="SpaA-like prealbumin fold" evidence="3">
    <location>
        <begin position="630"/>
        <end position="741"/>
    </location>
</feature>
<dbReference type="InterPro" id="IPR048834">
    <property type="entry name" value="SpaA_pre-album"/>
</dbReference>
<feature type="region of interest" description="Disordered" evidence="1">
    <location>
        <begin position="23"/>
        <end position="42"/>
    </location>
</feature>
<evidence type="ECO:0000256" key="2">
    <source>
        <dbReference type="SAM" id="Phobius"/>
    </source>
</evidence>
<reference evidence="6" key="1">
    <citation type="submission" date="2016-11" db="EMBL/GenBank/DDBJ databases">
        <title>Actinomyces gypaetusis sp. nov. isolated from Gypaetus barbatus in Qinghai Tibet Plateau China.</title>
        <authorList>
            <person name="Meng X."/>
        </authorList>
    </citation>
    <scope>NUCLEOTIDE SEQUENCE [LARGE SCALE GENOMIC DNA]</scope>
    <source>
        <strain evidence="6">DSM 15383</strain>
    </source>
</reference>
<keyword evidence="6" id="KW-1185">Reference proteome</keyword>
<dbReference type="Proteomes" id="UP000186465">
    <property type="component" value="Unassembled WGS sequence"/>
</dbReference>
<evidence type="ECO:0000256" key="1">
    <source>
        <dbReference type="SAM" id="MobiDB-lite"/>
    </source>
</evidence>
<dbReference type="InterPro" id="IPR013783">
    <property type="entry name" value="Ig-like_fold"/>
</dbReference>
<sequence>MVSTHDIPVGEFCWRPVRDNIPQYGDKDPNGLDNATGTNRARPEFIRNSGEGYFDGLAQNDQYIYVSGVSTRPVIDSVNAGAVIFRLNKATGTWERKSRTAWQTVKWGTTQKNGETISIDRVPDQRVGRGLCVEPTLVTDRDTYQENTRDNTYSDYHGAVTGGGLLADGTYVFGGIVPTGKKVGEENLVIKKIFALRPSGEVVYLGFVEALKKSTSNHGNMIVSKTGDLYIADSSIITNSFDPSEPGKLALNVHKIDSASLQERLNNPVAKFVVPGNRPQNADWKTPSNQGFDHSRNGRRGSTGTQIPSTMVLELQPINTRNLTNFFAGFDLSPAGNYVVATSERFFNGQRNTDYTFVREYDKAGNIVSGINEYVNNHSILGAYSVNHGSNNISVTDMSGFLRPSPQRELIVKHQVTERADATDQFNFAAVSGTAINKTGSSTGNSTDVEEVIPKFTIPLNTGIELTETFNDVADSGSYKTTLTCVDTETNTTILGPIDGATGTVTVTTSGTKPIECTFVNTPKKYTLKFVKKLRDLDGSESFGVGTEFTLHSGTCNSANLANQISTKVADSQGRIAWDNLKKGEYCLKETKTLDGYKAVADSEVTLDDTTTTDSVLTLDDIFNPEIPAEFTIKKVDALNNELLLPGSEWQLQKFNKQSNAYETIIQKLTDDVTGQKNTNQNVDRDGSPGLIKVGNLQFGKYRLVETNAPTGYLLPGGNDKVHDFVLDKDNQSRTLVIQNQMPVEPPTLPLTGGWGTLPYLVSGLVLLTGATGVFLMPAAMRRRNPTK</sequence>
<proteinExistence type="predicted"/>
<evidence type="ECO:0000259" key="3">
    <source>
        <dbReference type="Pfam" id="PF17802"/>
    </source>
</evidence>
<feature type="region of interest" description="Disordered" evidence="1">
    <location>
        <begin position="276"/>
        <end position="306"/>
    </location>
</feature>
<keyword evidence="2" id="KW-1133">Transmembrane helix</keyword>
<protein>
    <recommendedName>
        <fullName evidence="7">Prealbumin-like fold domain-containing protein</fullName>
    </recommendedName>
</protein>
<feature type="domain" description="SpaA-like prealbumin fold" evidence="4">
    <location>
        <begin position="412"/>
        <end position="523"/>
    </location>
</feature>
<dbReference type="Gene3D" id="2.60.40.10">
    <property type="entry name" value="Immunoglobulins"/>
    <property type="match status" value="2"/>
</dbReference>
<dbReference type="GO" id="GO:0005975">
    <property type="term" value="P:carbohydrate metabolic process"/>
    <property type="evidence" value="ECO:0007669"/>
    <property type="project" value="UniProtKB-ARBA"/>
</dbReference>
<comment type="caution">
    <text evidence="5">The sequence shown here is derived from an EMBL/GenBank/DDBJ whole genome shotgun (WGS) entry which is preliminary data.</text>
</comment>
<dbReference type="InterPro" id="IPR041033">
    <property type="entry name" value="SpaA_PFL_dom_1"/>
</dbReference>
<evidence type="ECO:0000313" key="5">
    <source>
        <dbReference type="EMBL" id="OKL46694.1"/>
    </source>
</evidence>
<organism evidence="5 6">
    <name type="scientific">Boudabousia marimammalium</name>
    <dbReference type="NCBI Taxonomy" id="156892"/>
    <lineage>
        <taxon>Bacteria</taxon>
        <taxon>Bacillati</taxon>
        <taxon>Actinomycetota</taxon>
        <taxon>Actinomycetes</taxon>
        <taxon>Actinomycetales</taxon>
        <taxon>Actinomycetaceae</taxon>
        <taxon>Boudabousia</taxon>
    </lineage>
</organism>
<dbReference type="STRING" id="156892.BM477_06995"/>